<dbReference type="GO" id="GO:0043892">
    <property type="term" value="F:methylglyoxal reductase (NADPH) activity"/>
    <property type="evidence" value="ECO:0007669"/>
    <property type="project" value="UniProtKB-EC"/>
</dbReference>
<evidence type="ECO:0000259" key="3">
    <source>
        <dbReference type="Pfam" id="PF01073"/>
    </source>
</evidence>
<feature type="domain" description="3-beta hydroxysteroid dehydrogenase/isomerase" evidence="3">
    <location>
        <begin position="27"/>
        <end position="108"/>
    </location>
</feature>
<organism evidence="4 5">
    <name type="scientific">Malassezia equina</name>
    <dbReference type="NCBI Taxonomy" id="1381935"/>
    <lineage>
        <taxon>Eukaryota</taxon>
        <taxon>Fungi</taxon>
        <taxon>Dikarya</taxon>
        <taxon>Basidiomycota</taxon>
        <taxon>Ustilaginomycotina</taxon>
        <taxon>Malasseziomycetes</taxon>
        <taxon>Malasseziales</taxon>
        <taxon>Malasseziaceae</taxon>
        <taxon>Malassezia</taxon>
    </lineage>
</organism>
<name>A0AAF0EEL2_9BASI</name>
<dbReference type="Pfam" id="PF01073">
    <property type="entry name" value="3Beta_HSD"/>
    <property type="match status" value="1"/>
</dbReference>
<sequence length="157" mass="17507">MRVRSIARSEEKGTVLLRQFPDCHSVIYVKDIRDSVSLTKAFEGVHIVQHVASPYTIKYEDPRSEMLEPAIQGTLAVLEAANANNVEHVLITSSYAAINCYEKGGAIRDYAYTEADWDPASYEAAATSDNKIYTYAASKALTEKATWNYMDQKPSFA</sequence>
<dbReference type="InterPro" id="IPR036291">
    <property type="entry name" value="NAD(P)-bd_dom_sf"/>
</dbReference>
<comment type="similarity">
    <text evidence="2">Belongs to the NAD(P)-dependent epimerase/dehydratase family. Dihydroflavonol-4-reductase subfamily.</text>
</comment>
<evidence type="ECO:0000256" key="1">
    <source>
        <dbReference type="ARBA" id="ARBA00023002"/>
    </source>
</evidence>
<dbReference type="Gene3D" id="3.40.50.720">
    <property type="entry name" value="NAD(P)-binding Rossmann-like Domain"/>
    <property type="match status" value="1"/>
</dbReference>
<evidence type="ECO:0000313" key="4">
    <source>
        <dbReference type="EMBL" id="WFD23899.1"/>
    </source>
</evidence>
<gene>
    <name evidence="4" type="ORF">MEQU1_002593</name>
</gene>
<dbReference type="InterPro" id="IPR002225">
    <property type="entry name" value="3Beta_OHSteriod_DH/Estase"/>
</dbReference>
<accession>A0AAF0EEL2</accession>
<proteinExistence type="inferred from homology"/>
<dbReference type="AlphaFoldDB" id="A0AAF0EEL2"/>
<dbReference type="PANTHER" id="PTHR10366:SF564">
    <property type="entry name" value="STEROL-4-ALPHA-CARBOXYLATE 3-DEHYDROGENASE, DECARBOXYLATING"/>
    <property type="match status" value="1"/>
</dbReference>
<reference evidence="4" key="1">
    <citation type="submission" date="2023-03" db="EMBL/GenBank/DDBJ databases">
        <title>Mating type loci evolution in Malassezia.</title>
        <authorList>
            <person name="Coelho M.A."/>
        </authorList>
    </citation>
    <scope>NUCLEOTIDE SEQUENCE</scope>
    <source>
        <strain evidence="4">CBS 12830</strain>
    </source>
</reference>
<keyword evidence="1 4" id="KW-0560">Oxidoreductase</keyword>
<keyword evidence="5" id="KW-1185">Reference proteome</keyword>
<dbReference type="EMBL" id="CP119903">
    <property type="protein sequence ID" value="WFD23899.1"/>
    <property type="molecule type" value="Genomic_DNA"/>
</dbReference>
<dbReference type="EC" id="1.1.1.283" evidence="4"/>
<evidence type="ECO:0000313" key="5">
    <source>
        <dbReference type="Proteomes" id="UP001214415"/>
    </source>
</evidence>
<protein>
    <submittedName>
        <fullName evidence="4">Methylglyoxal reductase (NADPH)</fullName>
        <ecNumber evidence="4">1.1.1.283</ecNumber>
    </submittedName>
</protein>
<dbReference type="SUPFAM" id="SSF51735">
    <property type="entry name" value="NAD(P)-binding Rossmann-fold domains"/>
    <property type="match status" value="1"/>
</dbReference>
<dbReference type="Proteomes" id="UP001214415">
    <property type="component" value="Chromosome 4"/>
</dbReference>
<evidence type="ECO:0000256" key="2">
    <source>
        <dbReference type="ARBA" id="ARBA00023445"/>
    </source>
</evidence>
<dbReference type="PANTHER" id="PTHR10366">
    <property type="entry name" value="NAD DEPENDENT EPIMERASE/DEHYDRATASE"/>
    <property type="match status" value="1"/>
</dbReference>
<dbReference type="InterPro" id="IPR050425">
    <property type="entry name" value="NAD(P)_dehydrat-like"/>
</dbReference>
<dbReference type="GO" id="GO:0006694">
    <property type="term" value="P:steroid biosynthetic process"/>
    <property type="evidence" value="ECO:0007669"/>
    <property type="project" value="InterPro"/>
</dbReference>